<dbReference type="EMBL" id="LAZR01024145">
    <property type="protein sequence ID" value="KKL76138.1"/>
    <property type="molecule type" value="Genomic_DNA"/>
</dbReference>
<dbReference type="AlphaFoldDB" id="A0A0F9EPT5"/>
<sequence length="175" mass="18156">MTSEAGKGSMTASVKALVEEQPERGVWHADWRVEKYHDGVVDGNPDEVLEVEGNLLVNVGIVVMLNLLARNTGTVYSTSVNAYLDVGTSNAVAGAGDTTLTATSLRKQATAVVSAQTVTFQATFAAGEASVTWEEVGVFNAAGVNAGDMLNHLVSTLGTKAAGSAWVLTLTITIS</sequence>
<gene>
    <name evidence="1" type="ORF">LCGC14_2047910</name>
</gene>
<comment type="caution">
    <text evidence="1">The sequence shown here is derived from an EMBL/GenBank/DDBJ whole genome shotgun (WGS) entry which is preliminary data.</text>
</comment>
<protein>
    <submittedName>
        <fullName evidence="1">Uncharacterized protein</fullName>
    </submittedName>
</protein>
<proteinExistence type="predicted"/>
<organism evidence="1">
    <name type="scientific">marine sediment metagenome</name>
    <dbReference type="NCBI Taxonomy" id="412755"/>
    <lineage>
        <taxon>unclassified sequences</taxon>
        <taxon>metagenomes</taxon>
        <taxon>ecological metagenomes</taxon>
    </lineage>
</organism>
<evidence type="ECO:0000313" key="1">
    <source>
        <dbReference type="EMBL" id="KKL76138.1"/>
    </source>
</evidence>
<reference evidence="1" key="1">
    <citation type="journal article" date="2015" name="Nature">
        <title>Complex archaea that bridge the gap between prokaryotes and eukaryotes.</title>
        <authorList>
            <person name="Spang A."/>
            <person name="Saw J.H."/>
            <person name="Jorgensen S.L."/>
            <person name="Zaremba-Niedzwiedzka K."/>
            <person name="Martijn J."/>
            <person name="Lind A.E."/>
            <person name="van Eijk R."/>
            <person name="Schleper C."/>
            <person name="Guy L."/>
            <person name="Ettema T.J."/>
        </authorList>
    </citation>
    <scope>NUCLEOTIDE SEQUENCE</scope>
</reference>
<name>A0A0F9EPT5_9ZZZZ</name>
<accession>A0A0F9EPT5</accession>